<evidence type="ECO:0000256" key="7">
    <source>
        <dbReference type="ARBA" id="ARBA00022840"/>
    </source>
</evidence>
<dbReference type="InterPro" id="IPR000089">
    <property type="entry name" value="Biotin_lipoyl"/>
</dbReference>
<keyword evidence="7 9" id="KW-0067">ATP-binding</keyword>
<dbReference type="PROSITE" id="PS00867">
    <property type="entry name" value="CPSASE_2"/>
    <property type="match status" value="1"/>
</dbReference>
<comment type="pathway">
    <text evidence="2">Lipid metabolism; malonyl-CoA biosynthesis; malonyl-CoA from acetyl-CoA: step 1/1.</text>
</comment>
<dbReference type="RefSeq" id="WP_126198200.1">
    <property type="nucleotide sequence ID" value="NZ_CP085954.1"/>
</dbReference>
<evidence type="ECO:0000256" key="3">
    <source>
        <dbReference type="ARBA" id="ARBA00006102"/>
    </source>
</evidence>
<evidence type="ECO:0000256" key="5">
    <source>
        <dbReference type="ARBA" id="ARBA00022598"/>
    </source>
</evidence>
<dbReference type="GO" id="GO:0005524">
    <property type="term" value="F:ATP binding"/>
    <property type="evidence" value="ECO:0007669"/>
    <property type="project" value="UniProtKB-UniRule"/>
</dbReference>
<dbReference type="PROSITE" id="PS50989">
    <property type="entry name" value="COA_CT_CTER"/>
    <property type="match status" value="1"/>
</dbReference>
<dbReference type="InterPro" id="IPR034733">
    <property type="entry name" value="AcCoA_carboxyl_beta"/>
</dbReference>
<evidence type="ECO:0000256" key="9">
    <source>
        <dbReference type="PROSITE-ProRule" id="PRU00409"/>
    </source>
</evidence>
<feature type="domain" description="ATP-grasp" evidence="11">
    <location>
        <begin position="117"/>
        <end position="315"/>
    </location>
</feature>
<dbReference type="SMART" id="SM00878">
    <property type="entry name" value="Biotin_carb_C"/>
    <property type="match status" value="1"/>
</dbReference>
<dbReference type="InterPro" id="IPR005479">
    <property type="entry name" value="CPAse_ATP-bd"/>
</dbReference>
<comment type="similarity">
    <text evidence="3">Belongs to the AccD/PCCB family.</text>
</comment>
<dbReference type="InterPro" id="IPR005481">
    <property type="entry name" value="BC-like_N"/>
</dbReference>
<dbReference type="Pfam" id="PF01039">
    <property type="entry name" value="Carboxyl_trans"/>
    <property type="match status" value="1"/>
</dbReference>
<feature type="region of interest" description="Disordered" evidence="10">
    <location>
        <begin position="364"/>
        <end position="384"/>
    </location>
</feature>
<dbReference type="PANTHER" id="PTHR48095">
    <property type="entry name" value="PYRUVATE CARBOXYLASE SUBUNIT A"/>
    <property type="match status" value="1"/>
</dbReference>
<feature type="domain" description="Biotin carboxylation" evidence="12">
    <location>
        <begin position="1"/>
        <end position="460"/>
    </location>
</feature>
<accession>A0A3P8MCV7</accession>
<dbReference type="Pfam" id="PF00289">
    <property type="entry name" value="Biotin_carb_N"/>
    <property type="match status" value="1"/>
</dbReference>
<evidence type="ECO:0000256" key="1">
    <source>
        <dbReference type="ARBA" id="ARBA00001953"/>
    </source>
</evidence>
<keyword evidence="8" id="KW-0511">Multifunctional enzyme</keyword>
<dbReference type="InterPro" id="IPR011764">
    <property type="entry name" value="Biotin_carboxylation_dom"/>
</dbReference>
<dbReference type="PROSITE" id="PS50975">
    <property type="entry name" value="ATP_GRASP"/>
    <property type="match status" value="1"/>
</dbReference>
<organism evidence="15 16">
    <name type="scientific">Tsukamurella paurometabola</name>
    <name type="common">Corynebacterium paurometabolum</name>
    <dbReference type="NCBI Taxonomy" id="2061"/>
    <lineage>
        <taxon>Bacteria</taxon>
        <taxon>Bacillati</taxon>
        <taxon>Actinomycetota</taxon>
        <taxon>Actinomycetes</taxon>
        <taxon>Mycobacteriales</taxon>
        <taxon>Tsukamurellaceae</taxon>
        <taxon>Tsukamurella</taxon>
    </lineage>
</organism>
<evidence type="ECO:0000256" key="4">
    <source>
        <dbReference type="ARBA" id="ARBA00013058"/>
    </source>
</evidence>
<dbReference type="InterPro" id="IPR005482">
    <property type="entry name" value="Biotin_COase_C"/>
</dbReference>
<dbReference type="SUPFAM" id="SSF56059">
    <property type="entry name" value="Glutathione synthetase ATP-binding domain-like"/>
    <property type="match status" value="1"/>
</dbReference>
<evidence type="ECO:0000256" key="8">
    <source>
        <dbReference type="ARBA" id="ARBA00023268"/>
    </source>
</evidence>
<evidence type="ECO:0000256" key="10">
    <source>
        <dbReference type="SAM" id="MobiDB-lite"/>
    </source>
</evidence>
<dbReference type="SUPFAM" id="SSF51246">
    <property type="entry name" value="Rudiment single hybrid motif"/>
    <property type="match status" value="1"/>
</dbReference>
<dbReference type="Gene3D" id="3.90.226.10">
    <property type="entry name" value="2-enoyl-CoA Hydratase, Chain A, domain 1"/>
    <property type="match status" value="2"/>
</dbReference>
<dbReference type="SUPFAM" id="SSF52096">
    <property type="entry name" value="ClpP/crotonase"/>
    <property type="match status" value="2"/>
</dbReference>
<dbReference type="GO" id="GO:0003989">
    <property type="term" value="F:acetyl-CoA carboxylase activity"/>
    <property type="evidence" value="ECO:0007669"/>
    <property type="project" value="UniProtKB-EC"/>
</dbReference>
<dbReference type="PROSITE" id="PS50980">
    <property type="entry name" value="COA_CT_NTER"/>
    <property type="match status" value="1"/>
</dbReference>
<dbReference type="Gene3D" id="3.30.470.20">
    <property type="entry name" value="ATP-grasp fold, B domain"/>
    <property type="match status" value="1"/>
</dbReference>
<comment type="cofactor">
    <cofactor evidence="1">
        <name>biotin</name>
        <dbReference type="ChEBI" id="CHEBI:57586"/>
    </cofactor>
</comment>
<dbReference type="GO" id="GO:0046872">
    <property type="term" value="F:metal ion binding"/>
    <property type="evidence" value="ECO:0007669"/>
    <property type="project" value="InterPro"/>
</dbReference>
<dbReference type="SUPFAM" id="SSF52440">
    <property type="entry name" value="PreATP-grasp domain"/>
    <property type="match status" value="1"/>
</dbReference>
<evidence type="ECO:0000313" key="16">
    <source>
        <dbReference type="Proteomes" id="UP000271626"/>
    </source>
</evidence>
<keyword evidence="6 9" id="KW-0547">Nucleotide-binding</keyword>
<evidence type="ECO:0000256" key="2">
    <source>
        <dbReference type="ARBA" id="ARBA00004956"/>
    </source>
</evidence>
<protein>
    <recommendedName>
        <fullName evidence="4">acetyl-CoA carboxylase</fullName>
        <ecNumber evidence="4">6.4.1.2</ecNumber>
    </recommendedName>
</protein>
<dbReference type="EC" id="6.4.1.2" evidence="4"/>
<proteinExistence type="inferred from homology"/>
<dbReference type="Pfam" id="PF02786">
    <property type="entry name" value="CPSase_L_D2"/>
    <property type="match status" value="1"/>
</dbReference>
<name>A0A3P8MCV7_TSUPA</name>
<sequence length="1060" mass="109861">MKLLIANRGEIALRIIRTARELGVATVAVHAEDDGDTPHVTAADAAVALPGSGPAAYLDRDAIVAAAARTGADAVHPGYGFLAENADFAADCAAAGLTFVGPDPGVLRTFGDKAAARAAAVAAGVPVPAATDGGADLATVRAFAEGRPHGVMIKAVAGGGGRGMRAVLPGPRFHDDLESAYRACVSEAELGFGDGRVFAEELQTGARHIEVQVIGDGLAALALGDRDCSVQRRNQKLVEVAPAPALDDDLRAALHRHAARLCASAGYRGLATVEFLVRDGEPAFLEVNPRIQVEHTVTEEVTGVDLVATQLSLAEGARLDDVGLPPAVRCRDGVVAGEPAAAHGTAVQARVNLEVPQRDGTVLPAAGTLTGYTPPTGPGVRVDDYGRPGLTTSARYDSLLAKVIVRAATPARAYAKADAALGEFVIDGVGTNVELLRAVLTDSEFRSGPVDTGYLARRIGGLVPEPAAAASPDSDLAALDGDVLRATLTGTVVAVAEAGAEAEPGTALVVLEAMKMEHEQVLAVPVTVGDVLVEPGRTVTAGTPLVTYFPSGGAGTGGAGGDALDLDRPRADLDEVRERHRVTLDEGRPEAVAKRRRIGRRTARENIGDLVDEGSFTEYGALLLPAQRARRSEEELIATGAADGLIGGLATIDGAEAMVISYDYTVLAGTQGWRNHAKTDRLIDVADRRGVPIVLFAEGGGGRPGDTDLDIVAGLDVPTFRSLGALRGRVPLIAVVSGRCFAGNAALAGICDVVIATPDANLGMGGPAMISGGGLGEYPPEAIGPVDVQRRNGVVHVVADDEADAVALARRYLGYFSPAAGAWTAPDPRVARHVVPENRLRAYDVRAAIAAIVDEDSTLELRRDYGVGVITALVRVEGKPFALIANSTRHLGGAIDAEAADKLADFLELAQAHGLPVISLCDTPGFMVGPEAEEQATVRRFSRLFVVGARLTVPLGVIVLRKGYGLGAMAMTGGSFHAPQFTVAWPTGEIGGMGLEGAVRLGFSKELAAAPDEAARAALFEQLLALAYQRGRALHAATTFELDDVIDPAVTRDWIRTLTR</sequence>
<dbReference type="OrthoDB" id="9803706at2"/>
<keyword evidence="5 15" id="KW-0436">Ligase</keyword>
<evidence type="ECO:0000259" key="11">
    <source>
        <dbReference type="PROSITE" id="PS50975"/>
    </source>
</evidence>
<dbReference type="PANTHER" id="PTHR48095:SF5">
    <property type="entry name" value="BLL7292 PROTEIN"/>
    <property type="match status" value="1"/>
</dbReference>
<dbReference type="AlphaFoldDB" id="A0A3P8MCV7"/>
<dbReference type="InterPro" id="IPR029045">
    <property type="entry name" value="ClpP/crotonase-like_dom_sf"/>
</dbReference>
<dbReference type="InterPro" id="IPR051602">
    <property type="entry name" value="ACC_Biotin_Carboxylase"/>
</dbReference>
<dbReference type="InterPro" id="IPR011053">
    <property type="entry name" value="Single_hybrid_motif"/>
</dbReference>
<dbReference type="SUPFAM" id="SSF51230">
    <property type="entry name" value="Single hybrid motif"/>
    <property type="match status" value="1"/>
</dbReference>
<feature type="domain" description="CoA carboxyltransferase C-terminal" evidence="14">
    <location>
        <begin position="825"/>
        <end position="1060"/>
    </location>
</feature>
<dbReference type="InterPro" id="IPR011054">
    <property type="entry name" value="Rudment_hybrid_motif"/>
</dbReference>
<gene>
    <name evidence="15" type="primary">accC_3</name>
    <name evidence="15" type="ORF">NCTC10741_04230</name>
</gene>
<evidence type="ECO:0000259" key="13">
    <source>
        <dbReference type="PROSITE" id="PS50980"/>
    </source>
</evidence>
<dbReference type="Gene3D" id="2.40.50.100">
    <property type="match status" value="1"/>
</dbReference>
<evidence type="ECO:0000256" key="6">
    <source>
        <dbReference type="ARBA" id="ARBA00022741"/>
    </source>
</evidence>
<reference evidence="15 16" key="1">
    <citation type="submission" date="2018-12" db="EMBL/GenBank/DDBJ databases">
        <authorList>
            <consortium name="Pathogen Informatics"/>
        </authorList>
    </citation>
    <scope>NUCLEOTIDE SEQUENCE [LARGE SCALE GENOMIC DNA]</scope>
    <source>
        <strain evidence="15 16">NCTC10741</strain>
    </source>
</reference>
<dbReference type="PROSITE" id="PS50979">
    <property type="entry name" value="BC"/>
    <property type="match status" value="1"/>
</dbReference>
<evidence type="ECO:0000313" key="15">
    <source>
        <dbReference type="EMBL" id="VDR41060.1"/>
    </source>
</evidence>
<dbReference type="InterPro" id="IPR011762">
    <property type="entry name" value="COA_CT_N"/>
</dbReference>
<dbReference type="CDD" id="cd06850">
    <property type="entry name" value="biotinyl_domain"/>
    <property type="match status" value="1"/>
</dbReference>
<dbReference type="InterPro" id="IPR016185">
    <property type="entry name" value="PreATP-grasp_dom_sf"/>
</dbReference>
<dbReference type="InterPro" id="IPR011763">
    <property type="entry name" value="COA_CT_C"/>
</dbReference>
<evidence type="ECO:0000259" key="14">
    <source>
        <dbReference type="PROSITE" id="PS50989"/>
    </source>
</evidence>
<evidence type="ECO:0000259" key="12">
    <source>
        <dbReference type="PROSITE" id="PS50979"/>
    </source>
</evidence>
<dbReference type="InterPro" id="IPR011761">
    <property type="entry name" value="ATP-grasp"/>
</dbReference>
<dbReference type="EMBL" id="LR131273">
    <property type="protein sequence ID" value="VDR41060.1"/>
    <property type="molecule type" value="Genomic_DNA"/>
</dbReference>
<feature type="domain" description="CoA carboxyltransferase N-terminal" evidence="13">
    <location>
        <begin position="569"/>
        <end position="828"/>
    </location>
</feature>
<dbReference type="Pfam" id="PF00364">
    <property type="entry name" value="Biotin_lipoyl"/>
    <property type="match status" value="1"/>
</dbReference>
<dbReference type="Proteomes" id="UP000271626">
    <property type="component" value="Chromosome"/>
</dbReference>
<dbReference type="Pfam" id="PF02785">
    <property type="entry name" value="Biotin_carb_C"/>
    <property type="match status" value="1"/>
</dbReference>
<feature type="compositionally biased region" description="Low complexity" evidence="10">
    <location>
        <begin position="364"/>
        <end position="374"/>
    </location>
</feature>